<dbReference type="EnsemblPlants" id="Bo3g165860.1">
    <property type="protein sequence ID" value="Bo3g165860.1"/>
    <property type="gene ID" value="Bo3g165860"/>
</dbReference>
<reference evidence="1 2" key="1">
    <citation type="journal article" date="2014" name="Genome Biol.">
        <title>Transcriptome and methylome profiling reveals relics of genome dominance in the mesopolyploid Brassica oleracea.</title>
        <authorList>
            <person name="Parkin I.A."/>
            <person name="Koh C."/>
            <person name="Tang H."/>
            <person name="Robinson S.J."/>
            <person name="Kagale S."/>
            <person name="Clarke W.E."/>
            <person name="Town C.D."/>
            <person name="Nixon J."/>
            <person name="Krishnakumar V."/>
            <person name="Bidwell S.L."/>
            <person name="Denoeud F."/>
            <person name="Belcram H."/>
            <person name="Links M.G."/>
            <person name="Just J."/>
            <person name="Clarke C."/>
            <person name="Bender T."/>
            <person name="Huebert T."/>
            <person name="Mason A.S."/>
            <person name="Pires J.C."/>
            <person name="Barker G."/>
            <person name="Moore J."/>
            <person name="Walley P.G."/>
            <person name="Manoli S."/>
            <person name="Batley J."/>
            <person name="Edwards D."/>
            <person name="Nelson M.N."/>
            <person name="Wang X."/>
            <person name="Paterson A.H."/>
            <person name="King G."/>
            <person name="Bancroft I."/>
            <person name="Chalhoub B."/>
            <person name="Sharpe A.G."/>
        </authorList>
    </citation>
    <scope>NUCLEOTIDE SEQUENCE</scope>
    <source>
        <strain evidence="1 2">cv. TO1000</strain>
    </source>
</reference>
<dbReference type="STRING" id="109376.A0A0D3BL40"/>
<evidence type="ECO:0000313" key="2">
    <source>
        <dbReference type="Proteomes" id="UP000032141"/>
    </source>
</evidence>
<accession>A0A0D3BL40</accession>
<reference evidence="1" key="2">
    <citation type="submission" date="2015-03" db="UniProtKB">
        <authorList>
            <consortium name="EnsemblPlants"/>
        </authorList>
    </citation>
    <scope>IDENTIFICATION</scope>
</reference>
<organism evidence="1 2">
    <name type="scientific">Brassica oleracea var. oleracea</name>
    <dbReference type="NCBI Taxonomy" id="109376"/>
    <lineage>
        <taxon>Eukaryota</taxon>
        <taxon>Viridiplantae</taxon>
        <taxon>Streptophyta</taxon>
        <taxon>Embryophyta</taxon>
        <taxon>Tracheophyta</taxon>
        <taxon>Spermatophyta</taxon>
        <taxon>Magnoliopsida</taxon>
        <taxon>eudicotyledons</taxon>
        <taxon>Gunneridae</taxon>
        <taxon>Pentapetalae</taxon>
        <taxon>rosids</taxon>
        <taxon>malvids</taxon>
        <taxon>Brassicales</taxon>
        <taxon>Brassicaceae</taxon>
        <taxon>Brassiceae</taxon>
        <taxon>Brassica</taxon>
    </lineage>
</organism>
<proteinExistence type="predicted"/>
<dbReference type="AlphaFoldDB" id="A0A0D3BL40"/>
<name>A0A0D3BL40_BRAOL</name>
<dbReference type="Proteomes" id="UP000032141">
    <property type="component" value="Chromosome C3"/>
</dbReference>
<dbReference type="eggNOG" id="KOG2617">
    <property type="taxonomic scope" value="Eukaryota"/>
</dbReference>
<protein>
    <submittedName>
        <fullName evidence="1">Uncharacterized protein</fullName>
    </submittedName>
</protein>
<sequence>MSLAICSQIIWDRALGLGLERPKSVTMDWLEAYCKKASSAYIDRGVARPCNDCNIVVCSMQ</sequence>
<keyword evidence="2" id="KW-1185">Reference proteome</keyword>
<dbReference type="HOGENOM" id="CLU_2925797_0_0_1"/>
<dbReference type="Gramene" id="Bo3g165860.1">
    <property type="protein sequence ID" value="Bo3g165860.1"/>
    <property type="gene ID" value="Bo3g165860"/>
</dbReference>
<evidence type="ECO:0000313" key="1">
    <source>
        <dbReference type="EnsemblPlants" id="Bo3g165860.1"/>
    </source>
</evidence>